<keyword evidence="4" id="KW-1185">Reference proteome</keyword>
<dbReference type="Pfam" id="PF00376">
    <property type="entry name" value="MerR"/>
    <property type="match status" value="1"/>
</dbReference>
<dbReference type="InterPro" id="IPR000551">
    <property type="entry name" value="MerR-type_HTH_dom"/>
</dbReference>
<name>A0ABW9P1E2_9ACTN</name>
<dbReference type="InterPro" id="IPR047057">
    <property type="entry name" value="MerR_fam"/>
</dbReference>
<comment type="caution">
    <text evidence="3">The sequence shown here is derived from an EMBL/GenBank/DDBJ whole genome shotgun (WGS) entry which is preliminary data.</text>
</comment>
<dbReference type="EMBL" id="VDEQ01000329">
    <property type="protein sequence ID" value="MQS39407.1"/>
    <property type="molecule type" value="Genomic_DNA"/>
</dbReference>
<evidence type="ECO:0000313" key="3">
    <source>
        <dbReference type="EMBL" id="MQS39407.1"/>
    </source>
</evidence>
<dbReference type="RefSeq" id="WP_153486864.1">
    <property type="nucleotide sequence ID" value="NZ_VDEQ01000329.1"/>
</dbReference>
<feature type="domain" description="HTH merR-type" evidence="2">
    <location>
        <begin position="1"/>
        <end position="68"/>
    </location>
</feature>
<dbReference type="PRINTS" id="PR00040">
    <property type="entry name" value="HTHMERR"/>
</dbReference>
<dbReference type="SUPFAM" id="SSF46955">
    <property type="entry name" value="Putative DNA-binding domain"/>
    <property type="match status" value="1"/>
</dbReference>
<evidence type="ECO:0000313" key="4">
    <source>
        <dbReference type="Proteomes" id="UP000460558"/>
    </source>
</evidence>
<sequence length="143" mass="15709">MKIGELSRLTGVSVRALRYYEEEGLLRPARGGNGYRDYCEGADEVVRQIRGLIECGLPTRIIRDILPYLDGPADLLPQVPCARMLDQVAAEREQLDRRIRCLIRNREAIDAYLRDARTAAQAAVAPVTAAQAAVTGAGDLTLT</sequence>
<reference evidence="3 4" key="1">
    <citation type="submission" date="2019-06" db="EMBL/GenBank/DDBJ databases">
        <title>Comparative genomics and metabolomics analyses of clavulanic acid producing Streptomyces species provides insight into specialized metabolism and evolution of beta-lactam biosynthetic gene clusters.</title>
        <authorList>
            <person name="Moore M.A."/>
            <person name="Cruz-Morales P."/>
            <person name="Barona Gomez F."/>
            <person name="Kapil T."/>
        </authorList>
    </citation>
    <scope>NUCLEOTIDE SEQUENCE [LARGE SCALE GENOMIC DNA]</scope>
    <source>
        <strain evidence="3 4">T-272</strain>
    </source>
</reference>
<dbReference type="Gene3D" id="1.10.1660.10">
    <property type="match status" value="1"/>
</dbReference>
<evidence type="ECO:0000256" key="1">
    <source>
        <dbReference type="ARBA" id="ARBA00023125"/>
    </source>
</evidence>
<gene>
    <name evidence="3" type="ORF">FFZ77_28640</name>
</gene>
<protein>
    <submittedName>
        <fullName evidence="3">MerR family transcriptional regulator</fullName>
    </submittedName>
</protein>
<dbReference type="Proteomes" id="UP000460558">
    <property type="component" value="Unassembled WGS sequence"/>
</dbReference>
<dbReference type="InterPro" id="IPR009061">
    <property type="entry name" value="DNA-bd_dom_put_sf"/>
</dbReference>
<dbReference type="SMART" id="SM00422">
    <property type="entry name" value="HTH_MERR"/>
    <property type="match status" value="1"/>
</dbReference>
<accession>A0ABW9P1E2</accession>
<dbReference type="PANTHER" id="PTHR30204">
    <property type="entry name" value="REDOX-CYCLING DRUG-SENSING TRANSCRIPTIONAL ACTIVATOR SOXR"/>
    <property type="match status" value="1"/>
</dbReference>
<dbReference type="PROSITE" id="PS00552">
    <property type="entry name" value="HTH_MERR_1"/>
    <property type="match status" value="1"/>
</dbReference>
<proteinExistence type="predicted"/>
<keyword evidence="1" id="KW-0238">DNA-binding</keyword>
<evidence type="ECO:0000259" key="2">
    <source>
        <dbReference type="PROSITE" id="PS50937"/>
    </source>
</evidence>
<dbReference type="PANTHER" id="PTHR30204:SF93">
    <property type="entry name" value="HTH MERR-TYPE DOMAIN-CONTAINING PROTEIN"/>
    <property type="match status" value="1"/>
</dbReference>
<dbReference type="PROSITE" id="PS50937">
    <property type="entry name" value="HTH_MERR_2"/>
    <property type="match status" value="1"/>
</dbReference>
<organism evidence="3 4">
    <name type="scientific">Streptomyces katsurahamanus</name>
    <dbReference type="NCBI Taxonomy" id="2577098"/>
    <lineage>
        <taxon>Bacteria</taxon>
        <taxon>Bacillati</taxon>
        <taxon>Actinomycetota</taxon>
        <taxon>Actinomycetes</taxon>
        <taxon>Kitasatosporales</taxon>
        <taxon>Streptomycetaceae</taxon>
        <taxon>Streptomyces</taxon>
    </lineage>
</organism>
<dbReference type="CDD" id="cd01282">
    <property type="entry name" value="HTH_MerR-like_sg3"/>
    <property type="match status" value="1"/>
</dbReference>